<dbReference type="OMA" id="QQAIWTF"/>
<evidence type="ECO:0000259" key="3">
    <source>
        <dbReference type="PROSITE" id="PS50006"/>
    </source>
</evidence>
<feature type="region of interest" description="Disordered" evidence="2">
    <location>
        <begin position="135"/>
        <end position="166"/>
    </location>
</feature>
<name>Q22WC9_TETTS</name>
<evidence type="ECO:0000256" key="2">
    <source>
        <dbReference type="SAM" id="MobiDB-lite"/>
    </source>
</evidence>
<gene>
    <name evidence="4" type="ORF">TTHERM_00158050</name>
</gene>
<dbReference type="InterPro" id="IPR008984">
    <property type="entry name" value="SMAD_FHA_dom_sf"/>
</dbReference>
<protein>
    <submittedName>
        <fullName evidence="4">FHA domain protein</fullName>
    </submittedName>
</protein>
<dbReference type="SMART" id="SM00240">
    <property type="entry name" value="FHA"/>
    <property type="match status" value="1"/>
</dbReference>
<dbReference type="eggNOG" id="KOG1881">
    <property type="taxonomic scope" value="Eukaryota"/>
</dbReference>
<dbReference type="SUPFAM" id="SSF49879">
    <property type="entry name" value="SMAD/FHA domain"/>
    <property type="match status" value="1"/>
</dbReference>
<evidence type="ECO:0000313" key="5">
    <source>
        <dbReference type="Proteomes" id="UP000009168"/>
    </source>
</evidence>
<dbReference type="GeneID" id="7835228"/>
<feature type="region of interest" description="Disordered" evidence="2">
    <location>
        <begin position="188"/>
        <end position="213"/>
    </location>
</feature>
<dbReference type="AlphaFoldDB" id="Q22WC9"/>
<dbReference type="RefSeq" id="XP_001009733.1">
    <property type="nucleotide sequence ID" value="XM_001009733.1"/>
</dbReference>
<dbReference type="Gene3D" id="2.60.200.20">
    <property type="match status" value="1"/>
</dbReference>
<dbReference type="PANTHER" id="PTHR23308">
    <property type="entry name" value="NUCLEAR INHIBITOR OF PROTEIN PHOSPHATASE-1"/>
    <property type="match status" value="1"/>
</dbReference>
<feature type="coiled-coil region" evidence="1">
    <location>
        <begin position="512"/>
        <end position="581"/>
    </location>
</feature>
<feature type="compositionally biased region" description="Basic and acidic residues" evidence="2">
    <location>
        <begin position="144"/>
        <end position="166"/>
    </location>
</feature>
<dbReference type="KEGG" id="tet:TTHERM_00158050"/>
<proteinExistence type="predicted"/>
<reference evidence="5" key="1">
    <citation type="journal article" date="2006" name="PLoS Biol.">
        <title>Macronuclear genome sequence of the ciliate Tetrahymena thermophila, a model eukaryote.</title>
        <authorList>
            <person name="Eisen J.A."/>
            <person name="Coyne R.S."/>
            <person name="Wu M."/>
            <person name="Wu D."/>
            <person name="Thiagarajan M."/>
            <person name="Wortman J.R."/>
            <person name="Badger J.H."/>
            <person name="Ren Q."/>
            <person name="Amedeo P."/>
            <person name="Jones K.M."/>
            <person name="Tallon L.J."/>
            <person name="Delcher A.L."/>
            <person name="Salzberg S.L."/>
            <person name="Silva J.C."/>
            <person name="Haas B.J."/>
            <person name="Majoros W.H."/>
            <person name="Farzad M."/>
            <person name="Carlton J.M."/>
            <person name="Smith R.K. Jr."/>
            <person name="Garg J."/>
            <person name="Pearlman R.E."/>
            <person name="Karrer K.M."/>
            <person name="Sun L."/>
            <person name="Manning G."/>
            <person name="Elde N.C."/>
            <person name="Turkewitz A.P."/>
            <person name="Asai D.J."/>
            <person name="Wilkes D.E."/>
            <person name="Wang Y."/>
            <person name="Cai H."/>
            <person name="Collins K."/>
            <person name="Stewart B.A."/>
            <person name="Lee S.R."/>
            <person name="Wilamowska K."/>
            <person name="Weinberg Z."/>
            <person name="Ruzzo W.L."/>
            <person name="Wloga D."/>
            <person name="Gaertig J."/>
            <person name="Frankel J."/>
            <person name="Tsao C.-C."/>
            <person name="Gorovsky M.A."/>
            <person name="Keeling P.J."/>
            <person name="Waller R.F."/>
            <person name="Patron N.J."/>
            <person name="Cherry J.M."/>
            <person name="Stover N.A."/>
            <person name="Krieger C.J."/>
            <person name="del Toro C."/>
            <person name="Ryder H.F."/>
            <person name="Williamson S.C."/>
            <person name="Barbeau R.A."/>
            <person name="Hamilton E.P."/>
            <person name="Orias E."/>
        </authorList>
    </citation>
    <scope>NUCLEOTIDE SEQUENCE [LARGE SCALE GENOMIC DNA]</scope>
    <source>
        <strain evidence="5">SB210</strain>
    </source>
</reference>
<accession>Q22WC9</accession>
<dbReference type="InParanoid" id="Q22WC9"/>
<keyword evidence="1" id="KW-0175">Coiled coil</keyword>
<feature type="coiled-coil region" evidence="1">
    <location>
        <begin position="435"/>
        <end position="462"/>
    </location>
</feature>
<dbReference type="InterPro" id="IPR000253">
    <property type="entry name" value="FHA_dom"/>
</dbReference>
<dbReference type="OrthoDB" id="444265at2759"/>
<dbReference type="Proteomes" id="UP000009168">
    <property type="component" value="Unassembled WGS sequence"/>
</dbReference>
<sequence length="648" mass="76968">MANQVHSFNVGEDYTVPQWSAKSPYKYFFEVIKNGVPIEEKDISYKPFLLLGKYQDLCDFVLEHPTISRKHAIVQHKANGEIFIYDLGSSHGTFVNNKRLPSKIYHKLHPFDSIRFASSTRIYILRCIQLEEQEQQEDQQQQENEEKTNQELKPEEGQKESLMKDERIRTPKELKEFYLNLRDNDPYYKQQNKKHKLTGGPTDQNKNDSENDGGITWGIGDEQEVYDYQDESQIALIPDLLKRLPNLNEKQVEKIEKYEERLNKYRNAEQELEELVSKERKEYGLEEKLKVKKEKLQAKMLELQSSLDQAEANVRHSLFNETEDTDEQKKKRTFSKFEESRLFDDEDDDFFDRTKASKKVQIDHDERKKLIMSKIENTTENFWGLKKKLEKLITERYEYNKQVLDLNSDNIKKRDNQEGDDDEDELEAYMKKTNETLLKENREKLFSKIRELNNEIDLISDMLKYIKPDTEIDYEQFEKGLEKQIFGNHDDEDDEEDEGLVKKNSILKEEKKQKQQDKVSIELAKLRELKQKKIEQQKILEGENKEASEEDVIKAYEQKLKQQSKYDKSEEMEELQKYNEEFGADGEDAPTLVGTNQNKKIYQVAQKPQSRNLKANKEQEACVDLTYMQTMEEYNEIYNEHMSKKFGY</sequence>
<dbReference type="Pfam" id="PF00498">
    <property type="entry name" value="FHA"/>
    <property type="match status" value="1"/>
</dbReference>
<dbReference type="EMBL" id="GG662820">
    <property type="protein sequence ID" value="EAR89488.1"/>
    <property type="molecule type" value="Genomic_DNA"/>
</dbReference>
<keyword evidence="5" id="KW-1185">Reference proteome</keyword>
<feature type="coiled-coil region" evidence="1">
    <location>
        <begin position="241"/>
        <end position="313"/>
    </location>
</feature>
<feature type="domain" description="FHA" evidence="3">
    <location>
        <begin position="49"/>
        <end position="100"/>
    </location>
</feature>
<evidence type="ECO:0000256" key="1">
    <source>
        <dbReference type="SAM" id="Coils"/>
    </source>
</evidence>
<dbReference type="PROSITE" id="PS50006">
    <property type="entry name" value="FHA_DOMAIN"/>
    <property type="match status" value="1"/>
</dbReference>
<dbReference type="HOGENOM" id="CLU_423076_0_0_1"/>
<organism evidence="4 5">
    <name type="scientific">Tetrahymena thermophila (strain SB210)</name>
    <dbReference type="NCBI Taxonomy" id="312017"/>
    <lineage>
        <taxon>Eukaryota</taxon>
        <taxon>Sar</taxon>
        <taxon>Alveolata</taxon>
        <taxon>Ciliophora</taxon>
        <taxon>Intramacronucleata</taxon>
        <taxon>Oligohymenophorea</taxon>
        <taxon>Hymenostomatida</taxon>
        <taxon>Tetrahymenina</taxon>
        <taxon>Tetrahymenidae</taxon>
        <taxon>Tetrahymena</taxon>
    </lineage>
</organism>
<dbReference type="InterPro" id="IPR050923">
    <property type="entry name" value="Cell_Proc_Reg/RNA_Proc"/>
</dbReference>
<evidence type="ECO:0000313" key="4">
    <source>
        <dbReference type="EMBL" id="EAR89488.1"/>
    </source>
</evidence>